<accession>A0A5A7TCM8</accession>
<comment type="caution">
    <text evidence="1">The sequence shown here is derived from an EMBL/GenBank/DDBJ whole genome shotgun (WGS) entry which is preliminary data.</text>
</comment>
<dbReference type="AlphaFoldDB" id="A0A5A7TCM8"/>
<name>A0A5A7TCM8_CUCMM</name>
<reference evidence="1 2" key="1">
    <citation type="submission" date="2019-08" db="EMBL/GenBank/DDBJ databases">
        <title>Draft genome sequences of two oriental melons (Cucumis melo L. var makuwa).</title>
        <authorList>
            <person name="Kwon S.-Y."/>
        </authorList>
    </citation>
    <scope>NUCLEOTIDE SEQUENCE [LARGE SCALE GENOMIC DNA]</scope>
    <source>
        <strain evidence="2">cv. SW 3</strain>
        <tissue evidence="1">Leaf</tissue>
    </source>
</reference>
<gene>
    <name evidence="1" type="ORF">E6C27_scaffold19972G00010</name>
</gene>
<protein>
    <submittedName>
        <fullName evidence="1">Uncharacterized protein</fullName>
    </submittedName>
</protein>
<proteinExistence type="predicted"/>
<dbReference type="EMBL" id="SSTE01016773">
    <property type="protein sequence ID" value="KAA0041030.1"/>
    <property type="molecule type" value="Genomic_DNA"/>
</dbReference>
<evidence type="ECO:0000313" key="2">
    <source>
        <dbReference type="Proteomes" id="UP000321393"/>
    </source>
</evidence>
<organism evidence="1 2">
    <name type="scientific">Cucumis melo var. makuwa</name>
    <name type="common">Oriental melon</name>
    <dbReference type="NCBI Taxonomy" id="1194695"/>
    <lineage>
        <taxon>Eukaryota</taxon>
        <taxon>Viridiplantae</taxon>
        <taxon>Streptophyta</taxon>
        <taxon>Embryophyta</taxon>
        <taxon>Tracheophyta</taxon>
        <taxon>Spermatophyta</taxon>
        <taxon>Magnoliopsida</taxon>
        <taxon>eudicotyledons</taxon>
        <taxon>Gunneridae</taxon>
        <taxon>Pentapetalae</taxon>
        <taxon>rosids</taxon>
        <taxon>fabids</taxon>
        <taxon>Cucurbitales</taxon>
        <taxon>Cucurbitaceae</taxon>
        <taxon>Benincaseae</taxon>
        <taxon>Cucumis</taxon>
    </lineage>
</organism>
<evidence type="ECO:0000313" key="1">
    <source>
        <dbReference type="EMBL" id="KAA0041030.1"/>
    </source>
</evidence>
<dbReference type="Proteomes" id="UP000321393">
    <property type="component" value="Unassembled WGS sequence"/>
</dbReference>
<sequence>MLEMLIYRVGKYQDIINIDYCELLILVEDIVHYLLEFGWSVLQSEWHDIPLKLSEWNIEGRLVSVRWVNLDLPKSGFHVEL</sequence>